<evidence type="ECO:0000256" key="4">
    <source>
        <dbReference type="SAM" id="SignalP"/>
    </source>
</evidence>
<sequence length="412" mass="45612">MKMLLPTTKCNTMWLVLCVILLPALLQAAEAATYECKNEKHRDENYCVFRNVVYDGRNAIEFKAPSSRELQVAFLDSKLKHIPKELLTAFPEMRVLDVVNCNLTSVVIPNKLERLFASDNIISKVIVHQSPATTTMTELMLDSNRLLDISNITQHLKKLEILNLNGNEELAKAKAIDLGMFAGMANLRSLTLAGIGAYYVDNDREVKFPELELLDLSNNDLITTNLAVKVFATMPKLETLRLAHNKITSLDVIELTQNNKLKEIYLEGNDFPCNYQTLLVKHLMESGVELGVQGKNVECMQGYMKQNDMCCRTSLLDNIPFTTPLSKENSNDGALTNQEANGESTPTTTIKTTVRMTTVGTTSMRTSTTHAPSAGVAKGNERDDASSDASILILGNSLTSCLMLAIAKLILF</sequence>
<feature type="compositionally biased region" description="Polar residues" evidence="3">
    <location>
        <begin position="324"/>
        <end position="344"/>
    </location>
</feature>
<dbReference type="Pfam" id="PF13855">
    <property type="entry name" value="LRR_8"/>
    <property type="match status" value="2"/>
</dbReference>
<keyword evidence="1" id="KW-0433">Leucine-rich repeat</keyword>
<dbReference type="InterPro" id="IPR001611">
    <property type="entry name" value="Leu-rich_rpt"/>
</dbReference>
<evidence type="ECO:0000256" key="1">
    <source>
        <dbReference type="ARBA" id="ARBA00022614"/>
    </source>
</evidence>
<evidence type="ECO:0000313" key="5">
    <source>
        <dbReference type="EMBL" id="MBW21233.1"/>
    </source>
</evidence>
<name>A0A2M3YY84_9DIPT</name>
<dbReference type="PANTHER" id="PTHR24366:SF170">
    <property type="entry name" value="RE50361P"/>
    <property type="match status" value="1"/>
</dbReference>
<feature type="region of interest" description="Disordered" evidence="3">
    <location>
        <begin position="324"/>
        <end position="346"/>
    </location>
</feature>
<protein>
    <submittedName>
        <fullName evidence="5">Putative leucine-rich repeat protein</fullName>
    </submittedName>
</protein>
<feature type="region of interest" description="Disordered" evidence="3">
    <location>
        <begin position="364"/>
        <end position="383"/>
    </location>
</feature>
<dbReference type="SUPFAM" id="SSF52058">
    <property type="entry name" value="L domain-like"/>
    <property type="match status" value="1"/>
</dbReference>
<dbReference type="InterPro" id="IPR032675">
    <property type="entry name" value="LRR_dom_sf"/>
</dbReference>
<feature type="signal peptide" evidence="4">
    <location>
        <begin position="1"/>
        <end position="31"/>
    </location>
</feature>
<dbReference type="Gene3D" id="3.80.10.10">
    <property type="entry name" value="Ribonuclease Inhibitor"/>
    <property type="match status" value="1"/>
</dbReference>
<organism evidence="5">
    <name type="scientific">Anopheles braziliensis</name>
    <dbReference type="NCBI Taxonomy" id="58242"/>
    <lineage>
        <taxon>Eukaryota</taxon>
        <taxon>Metazoa</taxon>
        <taxon>Ecdysozoa</taxon>
        <taxon>Arthropoda</taxon>
        <taxon>Hexapoda</taxon>
        <taxon>Insecta</taxon>
        <taxon>Pterygota</taxon>
        <taxon>Neoptera</taxon>
        <taxon>Endopterygota</taxon>
        <taxon>Diptera</taxon>
        <taxon>Nematocera</taxon>
        <taxon>Culicoidea</taxon>
        <taxon>Culicidae</taxon>
        <taxon>Anophelinae</taxon>
        <taxon>Anopheles</taxon>
    </lineage>
</organism>
<reference evidence="5" key="1">
    <citation type="submission" date="2018-01" db="EMBL/GenBank/DDBJ databases">
        <title>An insight into the sialome of Amazonian anophelines.</title>
        <authorList>
            <person name="Ribeiro J.M."/>
            <person name="Scarpassa V."/>
            <person name="Calvo E."/>
        </authorList>
    </citation>
    <scope>NUCLEOTIDE SEQUENCE</scope>
    <source>
        <tissue evidence="5">Salivary glands</tissue>
    </source>
</reference>
<accession>A0A2M3YY84</accession>
<keyword evidence="2" id="KW-0677">Repeat</keyword>
<evidence type="ECO:0000256" key="2">
    <source>
        <dbReference type="ARBA" id="ARBA00022737"/>
    </source>
</evidence>
<dbReference type="PANTHER" id="PTHR24366">
    <property type="entry name" value="IG(IMMUNOGLOBULIN) AND LRR(LEUCINE RICH REPEAT) DOMAINS"/>
    <property type="match status" value="1"/>
</dbReference>
<proteinExistence type="predicted"/>
<keyword evidence="4" id="KW-0732">Signal</keyword>
<evidence type="ECO:0000256" key="3">
    <source>
        <dbReference type="SAM" id="MobiDB-lite"/>
    </source>
</evidence>
<dbReference type="EMBL" id="GGFM01000482">
    <property type="protein sequence ID" value="MBW21233.1"/>
    <property type="molecule type" value="Transcribed_RNA"/>
</dbReference>
<feature type="chain" id="PRO_5014908407" evidence="4">
    <location>
        <begin position="32"/>
        <end position="412"/>
    </location>
</feature>
<dbReference type="AlphaFoldDB" id="A0A2M3YY84"/>
<dbReference type="PROSITE" id="PS51450">
    <property type="entry name" value="LRR"/>
    <property type="match status" value="1"/>
</dbReference>